<keyword evidence="2" id="KW-1185">Reference proteome</keyword>
<dbReference type="EMBL" id="JYDP01005994">
    <property type="protein sequence ID" value="KRY93368.1"/>
    <property type="molecule type" value="Genomic_DNA"/>
</dbReference>
<accession>A0A0V1G4Y9</accession>
<gene>
    <name evidence="1" type="ORF">T11_8032</name>
</gene>
<sequence length="33" mass="3885">MKHIGGPPYNHTAKAVFSKLMRKKQQYPRDNEL</sequence>
<dbReference type="AlphaFoldDB" id="A0A0V1G4Y9"/>
<dbReference type="Proteomes" id="UP000055024">
    <property type="component" value="Unassembled WGS sequence"/>
</dbReference>
<evidence type="ECO:0000313" key="1">
    <source>
        <dbReference type="EMBL" id="KRY93368.1"/>
    </source>
</evidence>
<organism evidence="1 2">
    <name type="scientific">Trichinella zimbabwensis</name>
    <dbReference type="NCBI Taxonomy" id="268475"/>
    <lineage>
        <taxon>Eukaryota</taxon>
        <taxon>Metazoa</taxon>
        <taxon>Ecdysozoa</taxon>
        <taxon>Nematoda</taxon>
        <taxon>Enoplea</taxon>
        <taxon>Dorylaimia</taxon>
        <taxon>Trichinellida</taxon>
        <taxon>Trichinellidae</taxon>
        <taxon>Trichinella</taxon>
    </lineage>
</organism>
<evidence type="ECO:0000313" key="2">
    <source>
        <dbReference type="Proteomes" id="UP000055024"/>
    </source>
</evidence>
<comment type="caution">
    <text evidence="1">The sequence shown here is derived from an EMBL/GenBank/DDBJ whole genome shotgun (WGS) entry which is preliminary data.</text>
</comment>
<protein>
    <submittedName>
        <fullName evidence="1">Uncharacterized protein</fullName>
    </submittedName>
</protein>
<proteinExistence type="predicted"/>
<name>A0A0V1G4Y9_9BILA</name>
<reference evidence="1 2" key="1">
    <citation type="submission" date="2015-01" db="EMBL/GenBank/DDBJ databases">
        <title>Evolution of Trichinella species and genotypes.</title>
        <authorList>
            <person name="Korhonen P.K."/>
            <person name="Edoardo P."/>
            <person name="Giuseppe L.R."/>
            <person name="Gasser R.B."/>
        </authorList>
    </citation>
    <scope>NUCLEOTIDE SEQUENCE [LARGE SCALE GENOMIC DNA]</scope>
    <source>
        <strain evidence="1">ISS1029</strain>
    </source>
</reference>